<feature type="region of interest" description="Disordered" evidence="1">
    <location>
        <begin position="1"/>
        <end position="20"/>
    </location>
</feature>
<gene>
    <name evidence="2" type="ORF">Q4I28_002848</name>
</gene>
<organism evidence="2 3">
    <name type="scientific">Leishmania naiffi</name>
    <dbReference type="NCBI Taxonomy" id="5678"/>
    <lineage>
        <taxon>Eukaryota</taxon>
        <taxon>Discoba</taxon>
        <taxon>Euglenozoa</taxon>
        <taxon>Kinetoplastea</taxon>
        <taxon>Metakinetoplastina</taxon>
        <taxon>Trypanosomatida</taxon>
        <taxon>Trypanosomatidae</taxon>
        <taxon>Leishmaniinae</taxon>
        <taxon>Leishmania</taxon>
        <taxon>Leishmania naiffi species complex</taxon>
    </lineage>
</organism>
<reference evidence="2 3" key="1">
    <citation type="submission" date="2024-02" db="EMBL/GenBank/DDBJ databases">
        <title>FIRST GENOME SEQUENCES OF Leishmania (Viannia) shawi, Leishmania (Viannia) lindenbergi AND Leishmania (Viannia) utingensis.</title>
        <authorList>
            <person name="Resadore F."/>
            <person name="Custodio M.G.F."/>
            <person name="Boite M.C."/>
            <person name="Cupolillo E."/>
            <person name="Ferreira G.E.M."/>
        </authorList>
    </citation>
    <scope>NUCLEOTIDE SEQUENCE [LARGE SCALE GENOMIC DNA]</scope>
    <source>
        <strain evidence="2 3">MDAS/BR/1979/M5533</strain>
    </source>
</reference>
<dbReference type="AlphaFoldDB" id="A0AAW3BY13"/>
<sequence>MHDSSKMQSKSVQPSSADSANPLDDAICARVKQERRAALFKMWVWSLHLQQALGAALCLAPPESVADFSAAVKANMLAGDLCSSARLTPVAGARGGRAAMLTPFGIQRPPRLRGVTLERDRQPRALLGALDVASCSPPSSPSFFLFIGPFLFSRCGLQLPPPHPHSPPPLLSVFPT</sequence>
<evidence type="ECO:0000313" key="3">
    <source>
        <dbReference type="Proteomes" id="UP001501274"/>
    </source>
</evidence>
<protein>
    <submittedName>
        <fullName evidence="2">Uncharacterized protein</fullName>
    </submittedName>
</protein>
<name>A0AAW3BY13_9TRYP</name>
<accession>A0AAW3BY13</accession>
<dbReference type="Proteomes" id="UP001501274">
    <property type="component" value="Unassembled WGS sequence"/>
</dbReference>
<evidence type="ECO:0000256" key="1">
    <source>
        <dbReference type="SAM" id="MobiDB-lite"/>
    </source>
</evidence>
<evidence type="ECO:0000313" key="2">
    <source>
        <dbReference type="EMBL" id="KAL0526269.1"/>
    </source>
</evidence>
<keyword evidence="3" id="KW-1185">Reference proteome</keyword>
<feature type="compositionally biased region" description="Polar residues" evidence="1">
    <location>
        <begin position="1"/>
        <end position="19"/>
    </location>
</feature>
<proteinExistence type="predicted"/>
<comment type="caution">
    <text evidence="2">The sequence shown here is derived from an EMBL/GenBank/DDBJ whole genome shotgun (WGS) entry which is preliminary data.</text>
</comment>
<dbReference type="EMBL" id="JBAMZN010000020">
    <property type="protein sequence ID" value="KAL0526269.1"/>
    <property type="molecule type" value="Genomic_DNA"/>
</dbReference>